<evidence type="ECO:0000313" key="1">
    <source>
        <dbReference type="EMBL" id="APO68060.1"/>
    </source>
</evidence>
<gene>
    <name evidence="1" type="ORF">IE4872_CH02447</name>
</gene>
<name>A0A1L5NJH1_9HYPH</name>
<organism evidence="1 2">
    <name type="scientific">Rhizobium gallicum</name>
    <dbReference type="NCBI Taxonomy" id="56730"/>
    <lineage>
        <taxon>Bacteria</taxon>
        <taxon>Pseudomonadati</taxon>
        <taxon>Pseudomonadota</taxon>
        <taxon>Alphaproteobacteria</taxon>
        <taxon>Hyphomicrobiales</taxon>
        <taxon>Rhizobiaceae</taxon>
        <taxon>Rhizobium/Agrobacterium group</taxon>
        <taxon>Rhizobium</taxon>
    </lineage>
</organism>
<dbReference type="AlphaFoldDB" id="A0A1L5NJH1"/>
<accession>A0A1L5NJH1</accession>
<proteinExistence type="predicted"/>
<sequence>MTTQNPDNIHADNPALPRHASAQIAAAGGAIFGFSLRAQRTQHSQGATKAHRQ</sequence>
<dbReference type="Proteomes" id="UP000184749">
    <property type="component" value="Chromosome"/>
</dbReference>
<evidence type="ECO:0000313" key="2">
    <source>
        <dbReference type="Proteomes" id="UP000184749"/>
    </source>
</evidence>
<dbReference type="EMBL" id="CP017101">
    <property type="protein sequence ID" value="APO68060.1"/>
    <property type="molecule type" value="Genomic_DNA"/>
</dbReference>
<dbReference type="STRING" id="56730.IE4872_CH02447"/>
<protein>
    <submittedName>
        <fullName evidence="1">Uncharacterized protein</fullName>
    </submittedName>
</protein>
<reference evidence="1 2" key="1">
    <citation type="submission" date="2016-09" db="EMBL/GenBank/DDBJ databases">
        <title>The complete genome sequences of Rhizobium gallicum, symbiovars gallicum and phaseoli, symbionts associated to common bean (Phaseolus vulgaris).</title>
        <authorList>
            <person name="Bustos P."/>
            <person name="Santamaria R.I."/>
            <person name="Perez-Carrascal O.M."/>
            <person name="Juarez S."/>
            <person name="Lozano L."/>
            <person name="Martinez-Flores I."/>
            <person name="Martinez-Romero E."/>
            <person name="Cevallos M."/>
            <person name="Romero D."/>
            <person name="Davila G."/>
            <person name="Gonzalez V."/>
        </authorList>
    </citation>
    <scope>NUCLEOTIDE SEQUENCE [LARGE SCALE GENOMIC DNA]</scope>
    <source>
        <strain evidence="1 2">IE4872</strain>
    </source>
</reference>